<dbReference type="SUPFAM" id="SSF47413">
    <property type="entry name" value="lambda repressor-like DNA-binding domains"/>
    <property type="match status" value="1"/>
</dbReference>
<sequence>MPQTKESDNTRRSRRGSGAITLRDVAKLAGVAPITASRVLNTPEQVSVDVRQKVLDAVQKTGYVPNRMAGGLASSRSRLIAAVVPSTVMSVFMETIESLNGTLFDAGYQLMLGQSSYSASREESLLEAIIGRRPDGIFLTGVLHSGKGRTRLLASGIPVVETWDLTPAPIDMLVGFSHSDIGREVAKFLVGKGRRRLAMIRADDERAGRRAQAFAVEAERSGLAKVQVVDVGASRTIKSGREALGRLLEIDPEVDAVFCSSDLLASGVVTEARVRGIDIPGRLAIVGFGDVPFVADMVPALSTVHINGADIGRMAARCLIDRAEGREVASPLVDVGFSIVERDTT</sequence>
<dbReference type="CDD" id="cd01392">
    <property type="entry name" value="HTH_LacI"/>
    <property type="match status" value="1"/>
</dbReference>
<dbReference type="RefSeq" id="WP_204732934.1">
    <property type="nucleotide sequence ID" value="NZ_JAVDWE010000002.1"/>
</dbReference>
<dbReference type="Gene3D" id="3.40.50.2300">
    <property type="match status" value="2"/>
</dbReference>
<dbReference type="Gene3D" id="1.10.260.40">
    <property type="entry name" value="lambda repressor-like DNA-binding domains"/>
    <property type="match status" value="1"/>
</dbReference>
<feature type="domain" description="HTH lacI-type" evidence="4">
    <location>
        <begin position="20"/>
        <end position="74"/>
    </location>
</feature>
<accession>A0ABU1V6X8</accession>
<evidence type="ECO:0000256" key="3">
    <source>
        <dbReference type="ARBA" id="ARBA00023163"/>
    </source>
</evidence>
<evidence type="ECO:0000313" key="6">
    <source>
        <dbReference type="Proteomes" id="UP001265550"/>
    </source>
</evidence>
<evidence type="ECO:0000256" key="2">
    <source>
        <dbReference type="ARBA" id="ARBA00023125"/>
    </source>
</evidence>
<dbReference type="CDD" id="cd01575">
    <property type="entry name" value="PBP1_GntR"/>
    <property type="match status" value="1"/>
</dbReference>
<keyword evidence="2" id="KW-0238">DNA-binding</keyword>
<dbReference type="SMART" id="SM00354">
    <property type="entry name" value="HTH_LACI"/>
    <property type="match status" value="1"/>
</dbReference>
<gene>
    <name evidence="5" type="ORF">J2X09_000912</name>
</gene>
<comment type="caution">
    <text evidence="5">The sequence shown here is derived from an EMBL/GenBank/DDBJ whole genome shotgun (WGS) entry which is preliminary data.</text>
</comment>
<name>A0ABU1V6X8_9BURK</name>
<dbReference type="PANTHER" id="PTHR30146:SF33">
    <property type="entry name" value="TRANSCRIPTIONAL REGULATOR"/>
    <property type="match status" value="1"/>
</dbReference>
<dbReference type="InterPro" id="IPR046335">
    <property type="entry name" value="LacI/GalR-like_sensor"/>
</dbReference>
<protein>
    <submittedName>
        <fullName evidence="5">LacI family gluconate utilization system Gnt-I transcriptional repressor</fullName>
    </submittedName>
</protein>
<dbReference type="SUPFAM" id="SSF53822">
    <property type="entry name" value="Periplasmic binding protein-like I"/>
    <property type="match status" value="1"/>
</dbReference>
<reference evidence="5 6" key="1">
    <citation type="submission" date="2023-07" db="EMBL/GenBank/DDBJ databases">
        <title>Sorghum-associated microbial communities from plants grown in Nebraska, USA.</title>
        <authorList>
            <person name="Schachtman D."/>
        </authorList>
    </citation>
    <scope>NUCLEOTIDE SEQUENCE [LARGE SCALE GENOMIC DNA]</scope>
    <source>
        <strain evidence="5 6">BE240</strain>
    </source>
</reference>
<dbReference type="PANTHER" id="PTHR30146">
    <property type="entry name" value="LACI-RELATED TRANSCRIPTIONAL REPRESSOR"/>
    <property type="match status" value="1"/>
</dbReference>
<dbReference type="Pfam" id="PF00356">
    <property type="entry name" value="LacI"/>
    <property type="match status" value="1"/>
</dbReference>
<dbReference type="PROSITE" id="PS50932">
    <property type="entry name" value="HTH_LACI_2"/>
    <property type="match status" value="1"/>
</dbReference>
<dbReference type="EMBL" id="JAVDWE010000002">
    <property type="protein sequence ID" value="MDR7093180.1"/>
    <property type="molecule type" value="Genomic_DNA"/>
</dbReference>
<dbReference type="InterPro" id="IPR010982">
    <property type="entry name" value="Lambda_DNA-bd_dom_sf"/>
</dbReference>
<keyword evidence="1" id="KW-0805">Transcription regulation</keyword>
<evidence type="ECO:0000259" key="4">
    <source>
        <dbReference type="PROSITE" id="PS50932"/>
    </source>
</evidence>
<organism evidence="5 6">
    <name type="scientific">Hydrogenophaga laconesensis</name>
    <dbReference type="NCBI Taxonomy" id="1805971"/>
    <lineage>
        <taxon>Bacteria</taxon>
        <taxon>Pseudomonadati</taxon>
        <taxon>Pseudomonadota</taxon>
        <taxon>Betaproteobacteria</taxon>
        <taxon>Burkholderiales</taxon>
        <taxon>Comamonadaceae</taxon>
        <taxon>Hydrogenophaga</taxon>
    </lineage>
</organism>
<dbReference type="InterPro" id="IPR028082">
    <property type="entry name" value="Peripla_BP_I"/>
</dbReference>
<dbReference type="Proteomes" id="UP001265550">
    <property type="component" value="Unassembled WGS sequence"/>
</dbReference>
<keyword evidence="6" id="KW-1185">Reference proteome</keyword>
<evidence type="ECO:0000256" key="1">
    <source>
        <dbReference type="ARBA" id="ARBA00023015"/>
    </source>
</evidence>
<dbReference type="Pfam" id="PF13377">
    <property type="entry name" value="Peripla_BP_3"/>
    <property type="match status" value="1"/>
</dbReference>
<dbReference type="InterPro" id="IPR000843">
    <property type="entry name" value="HTH_LacI"/>
</dbReference>
<keyword evidence="3" id="KW-0804">Transcription</keyword>
<evidence type="ECO:0000313" key="5">
    <source>
        <dbReference type="EMBL" id="MDR7093180.1"/>
    </source>
</evidence>
<proteinExistence type="predicted"/>